<dbReference type="InterPro" id="IPR019776">
    <property type="entry name" value="Flagellar_basal_body_rod_CS"/>
</dbReference>
<comment type="function">
    <text evidence="5">A flexible structure which links the flagellar filament to the drive apparatus in the basal body.</text>
</comment>
<dbReference type="GO" id="GO:0071978">
    <property type="term" value="P:bacterial-type flagellum-dependent swarming motility"/>
    <property type="evidence" value="ECO:0007669"/>
    <property type="project" value="TreeGrafter"/>
</dbReference>
<evidence type="ECO:0000256" key="2">
    <source>
        <dbReference type="ARBA" id="ARBA00009677"/>
    </source>
</evidence>
<dbReference type="InterPro" id="IPR037925">
    <property type="entry name" value="FlgE/F/G-like"/>
</dbReference>
<gene>
    <name evidence="10" type="ORF">FOY91_17945</name>
</gene>
<dbReference type="InterPro" id="IPR011491">
    <property type="entry name" value="FlgE_D2"/>
</dbReference>
<evidence type="ECO:0000256" key="4">
    <source>
        <dbReference type="ARBA" id="ARBA00023143"/>
    </source>
</evidence>
<keyword evidence="4 5" id="KW-0975">Bacterial flagellum</keyword>
<name>A0A558QUX1_9SPHN</name>
<dbReference type="InterPro" id="IPR053967">
    <property type="entry name" value="LlgE_F_G-like_D1"/>
</dbReference>
<dbReference type="OrthoDB" id="8372879at2"/>
<dbReference type="Proteomes" id="UP000318681">
    <property type="component" value="Unassembled WGS sequence"/>
</dbReference>
<dbReference type="PANTHER" id="PTHR30435:SF1">
    <property type="entry name" value="FLAGELLAR HOOK PROTEIN FLGE"/>
    <property type="match status" value="1"/>
</dbReference>
<evidence type="ECO:0000259" key="7">
    <source>
        <dbReference type="Pfam" id="PF06429"/>
    </source>
</evidence>
<evidence type="ECO:0000256" key="3">
    <source>
        <dbReference type="ARBA" id="ARBA00019015"/>
    </source>
</evidence>
<comment type="subcellular location">
    <subcellularLocation>
        <location evidence="1 5">Bacterial flagellum basal body</location>
    </subcellularLocation>
</comment>
<dbReference type="PANTHER" id="PTHR30435">
    <property type="entry name" value="FLAGELLAR PROTEIN"/>
    <property type="match status" value="1"/>
</dbReference>
<evidence type="ECO:0000256" key="1">
    <source>
        <dbReference type="ARBA" id="ARBA00004117"/>
    </source>
</evidence>
<dbReference type="Pfam" id="PF06429">
    <property type="entry name" value="Flg_bbr_C"/>
    <property type="match status" value="1"/>
</dbReference>
<accession>A0A558QUX1</accession>
<dbReference type="InterPro" id="IPR037058">
    <property type="entry name" value="Falgellar_hook_FlgE_sf"/>
</dbReference>
<evidence type="ECO:0000256" key="5">
    <source>
        <dbReference type="RuleBase" id="RU362116"/>
    </source>
</evidence>
<sequence length="439" mass="44820">MSFYTSLSGLKAAQTDLSVISNNVANVSSNGFKKSRADFGDLVSNSSLQAASVAGQGARLKSITQQFTQGSGMAASERALDLAISGQGFFVTSSDQTGGGVAFTRNGAFGVDNDRYVTDSRGNYLQVMPVDTSGGVTATGLAAAKSLQVPLTSGDAKPTSRLDIKLNLPAAADLPANRAVYQAPATYAFDRYDPNSYNYSAQTTVYDADGNGQPATIYYTRTAAPTASSTDSTWEARMFVGNAEASSTKNADGTGTSPAVPLSLTFDDKGVIKSPVGDVSFGAALPSGAAAPISLTLNYGTASTQAAGTFKVASLTQDGVEAGTLSNVSVGNDGLVSASYSNGTTQKLGKVMIANFSNPSGLRQMGDATWGASGDSGPPVVGEASSNGNGQIQSGALELSNVDITDELVALIAAQRNFQANAKAIETANTLTQTIIQTN</sequence>
<organism evidence="10 11">
    <name type="scientific">Alterirhizorhabdus solaris</name>
    <dbReference type="NCBI Taxonomy" id="2529389"/>
    <lineage>
        <taxon>Bacteria</taxon>
        <taxon>Pseudomonadati</taxon>
        <taxon>Pseudomonadota</taxon>
        <taxon>Alphaproteobacteria</taxon>
        <taxon>Sphingomonadales</taxon>
        <taxon>Rhizorhabdaceae</taxon>
        <taxon>Alterirhizorhabdus</taxon>
    </lineage>
</organism>
<protein>
    <recommendedName>
        <fullName evidence="3 5">Flagellar hook protein FlgE</fullName>
    </recommendedName>
</protein>
<keyword evidence="10" id="KW-0966">Cell projection</keyword>
<dbReference type="SUPFAM" id="SSF117143">
    <property type="entry name" value="Flagellar hook protein flgE"/>
    <property type="match status" value="1"/>
</dbReference>
<feature type="domain" description="Flagellar hook protein FlgE D2" evidence="8">
    <location>
        <begin position="181"/>
        <end position="319"/>
    </location>
</feature>
<dbReference type="EMBL" id="VNIM01000103">
    <property type="protein sequence ID" value="TVV70925.1"/>
    <property type="molecule type" value="Genomic_DNA"/>
</dbReference>
<feature type="domain" description="Flagellar basal body rod protein N-terminal" evidence="6">
    <location>
        <begin position="3"/>
        <end position="33"/>
    </location>
</feature>
<dbReference type="InterPro" id="IPR010930">
    <property type="entry name" value="Flg_bb/hook_C_dom"/>
</dbReference>
<dbReference type="GO" id="GO:0009424">
    <property type="term" value="C:bacterial-type flagellum hook"/>
    <property type="evidence" value="ECO:0007669"/>
    <property type="project" value="TreeGrafter"/>
</dbReference>
<dbReference type="InterPro" id="IPR020013">
    <property type="entry name" value="Flagellar_FlgE/F/G"/>
</dbReference>
<dbReference type="RefSeq" id="WP_145154876.1">
    <property type="nucleotide sequence ID" value="NZ_VNIM01000103.1"/>
</dbReference>
<comment type="caution">
    <text evidence="10">The sequence shown here is derived from an EMBL/GenBank/DDBJ whole genome shotgun (WGS) entry which is preliminary data.</text>
</comment>
<dbReference type="Pfam" id="PF00460">
    <property type="entry name" value="Flg_bb_rod"/>
    <property type="match status" value="1"/>
</dbReference>
<dbReference type="InterPro" id="IPR001444">
    <property type="entry name" value="Flag_bb_rod_N"/>
</dbReference>
<dbReference type="GO" id="GO:0005829">
    <property type="term" value="C:cytosol"/>
    <property type="evidence" value="ECO:0007669"/>
    <property type="project" value="TreeGrafter"/>
</dbReference>
<dbReference type="Pfam" id="PF22692">
    <property type="entry name" value="LlgE_F_G_D1"/>
    <property type="match status" value="1"/>
</dbReference>
<feature type="domain" description="Flagellar basal-body/hook protein C-terminal" evidence="7">
    <location>
        <begin position="393"/>
        <end position="437"/>
    </location>
</feature>
<feature type="domain" description="Flagellar hook protein FlgE/F/G-like D1" evidence="9">
    <location>
        <begin position="83"/>
        <end position="127"/>
    </location>
</feature>
<keyword evidence="10" id="KW-0969">Cilium</keyword>
<evidence type="ECO:0000313" key="10">
    <source>
        <dbReference type="EMBL" id="TVV70925.1"/>
    </source>
</evidence>
<evidence type="ECO:0000313" key="11">
    <source>
        <dbReference type="Proteomes" id="UP000318681"/>
    </source>
</evidence>
<evidence type="ECO:0000259" key="8">
    <source>
        <dbReference type="Pfam" id="PF07559"/>
    </source>
</evidence>
<keyword evidence="10" id="KW-0282">Flagellum</keyword>
<proteinExistence type="inferred from homology"/>
<reference evidence="10 11" key="1">
    <citation type="submission" date="2019-07" db="EMBL/GenBank/DDBJ databases">
        <title>Sphingomonas solaris sp. nov., isolated from a solar panel from Boston, Massachusetts.</title>
        <authorList>
            <person name="Tanner K."/>
            <person name="Pascual J."/>
            <person name="Mancuso C."/>
            <person name="Pereto J."/>
            <person name="Khalil A."/>
            <person name="Vilanova C."/>
        </authorList>
    </citation>
    <scope>NUCLEOTIDE SEQUENCE [LARGE SCALE GENOMIC DNA]</scope>
    <source>
        <strain evidence="10 11">R4DWN</strain>
    </source>
</reference>
<keyword evidence="11" id="KW-1185">Reference proteome</keyword>
<dbReference type="Gene3D" id="2.60.98.20">
    <property type="entry name" value="Flagellar hook protein FlgE"/>
    <property type="match status" value="1"/>
</dbReference>
<dbReference type="GO" id="GO:0009425">
    <property type="term" value="C:bacterial-type flagellum basal body"/>
    <property type="evidence" value="ECO:0007669"/>
    <property type="project" value="UniProtKB-SubCell"/>
</dbReference>
<dbReference type="PROSITE" id="PS00588">
    <property type="entry name" value="FLAGELLA_BB_ROD"/>
    <property type="match status" value="1"/>
</dbReference>
<dbReference type="Pfam" id="PF07559">
    <property type="entry name" value="FlgE_D2"/>
    <property type="match status" value="1"/>
</dbReference>
<comment type="similarity">
    <text evidence="2 5">Belongs to the flagella basal body rod proteins family.</text>
</comment>
<dbReference type="AlphaFoldDB" id="A0A558QUX1"/>
<evidence type="ECO:0000259" key="9">
    <source>
        <dbReference type="Pfam" id="PF22692"/>
    </source>
</evidence>
<dbReference type="NCBIfam" id="TIGR03506">
    <property type="entry name" value="FlgEFG_subfam"/>
    <property type="match status" value="1"/>
</dbReference>
<evidence type="ECO:0000259" key="6">
    <source>
        <dbReference type="Pfam" id="PF00460"/>
    </source>
</evidence>